<reference evidence="4" key="1">
    <citation type="submission" date="2015-09" db="EMBL/GenBank/DDBJ databases">
        <title>Scylla olivacea transcriptome.</title>
        <authorList>
            <person name="Ikhwanuddin M."/>
        </authorList>
    </citation>
    <scope>NUCLEOTIDE SEQUENCE</scope>
</reference>
<evidence type="ECO:0000313" key="4">
    <source>
        <dbReference type="EMBL" id="JAI63405.1"/>
    </source>
</evidence>
<accession>A0A0P4WCW0</accession>
<proteinExistence type="predicted"/>
<feature type="domain" description="C-type lectin" evidence="3">
    <location>
        <begin position="197"/>
        <end position="316"/>
    </location>
</feature>
<dbReference type="Pfam" id="PF00059">
    <property type="entry name" value="Lectin_C"/>
    <property type="match status" value="1"/>
</dbReference>
<dbReference type="InterPro" id="IPR050111">
    <property type="entry name" value="C-type_lectin/snaclec_domain"/>
</dbReference>
<evidence type="ECO:0000259" key="3">
    <source>
        <dbReference type="PROSITE" id="PS50041"/>
    </source>
</evidence>
<organism evidence="4">
    <name type="scientific">Scylla olivacea</name>
    <name type="common">Orange mud crab</name>
    <name type="synonym">Cancer olivacea</name>
    <dbReference type="NCBI Taxonomy" id="85551"/>
    <lineage>
        <taxon>Eukaryota</taxon>
        <taxon>Metazoa</taxon>
        <taxon>Ecdysozoa</taxon>
        <taxon>Arthropoda</taxon>
        <taxon>Crustacea</taxon>
        <taxon>Multicrustacea</taxon>
        <taxon>Malacostraca</taxon>
        <taxon>Eumalacostraca</taxon>
        <taxon>Eucarida</taxon>
        <taxon>Decapoda</taxon>
        <taxon>Pleocyemata</taxon>
        <taxon>Brachyura</taxon>
        <taxon>Eubrachyura</taxon>
        <taxon>Portunoidea</taxon>
        <taxon>Portunidae</taxon>
        <taxon>Portuninae</taxon>
        <taxon>Scylla</taxon>
    </lineage>
</organism>
<dbReference type="InterPro" id="IPR016187">
    <property type="entry name" value="CTDL_fold"/>
</dbReference>
<dbReference type="Gene3D" id="3.10.100.10">
    <property type="entry name" value="Mannose-Binding Protein A, subunit A"/>
    <property type="match status" value="1"/>
</dbReference>
<feature type="chain" id="PRO_5006070528" description="C-type lectin domain-containing protein" evidence="2">
    <location>
        <begin position="23"/>
        <end position="319"/>
    </location>
</feature>
<dbReference type="PANTHER" id="PTHR22803">
    <property type="entry name" value="MANNOSE, PHOSPHOLIPASE, LECTIN RECEPTOR RELATED"/>
    <property type="match status" value="1"/>
</dbReference>
<sequence>MRPSEMRWYAAVVLVLAGLAAAQENLAGPVESHNVGRKNGAAGPVTPYGKRYGGSARNDVTVRRYGATHPNGNHNMHDGHRMITRALWRIFDALMQKKDHSQLYGRMGFVEEALKKMISVDSQLEGEIDKLKEDMGVCMSQLSTVMEELGRLKTFNTRLEMLEQSRPEMQNQADQEHDAVRGSAAAYSTCPLPFTRISSECFYVSTEEMLGWEDARRECGRLGGDLASPRNLTVLREYLGSVQDPPEYVWVGGTKQDEGTWVWTSGPQAGVPIDMSKSTWNEEVPTGSGKCMGLFGQSSYRAYNYDCKERDFFVCQYMF</sequence>
<evidence type="ECO:0000256" key="1">
    <source>
        <dbReference type="SAM" id="MobiDB-lite"/>
    </source>
</evidence>
<dbReference type="InterPro" id="IPR016186">
    <property type="entry name" value="C-type_lectin-like/link_sf"/>
</dbReference>
<dbReference type="EMBL" id="GDRN01073369">
    <property type="protein sequence ID" value="JAI63405.1"/>
    <property type="molecule type" value="Transcribed_RNA"/>
</dbReference>
<dbReference type="AlphaFoldDB" id="A0A0P4WCW0"/>
<dbReference type="InterPro" id="IPR001304">
    <property type="entry name" value="C-type_lectin-like"/>
</dbReference>
<name>A0A0P4WCW0_SCYOL</name>
<dbReference type="CDD" id="cd00037">
    <property type="entry name" value="CLECT"/>
    <property type="match status" value="1"/>
</dbReference>
<protein>
    <recommendedName>
        <fullName evidence="3">C-type lectin domain-containing protein</fullName>
    </recommendedName>
</protein>
<evidence type="ECO:0000256" key="2">
    <source>
        <dbReference type="SAM" id="SignalP"/>
    </source>
</evidence>
<feature type="signal peptide" evidence="2">
    <location>
        <begin position="1"/>
        <end position="22"/>
    </location>
</feature>
<dbReference type="PROSITE" id="PS50041">
    <property type="entry name" value="C_TYPE_LECTIN_2"/>
    <property type="match status" value="1"/>
</dbReference>
<feature type="region of interest" description="Disordered" evidence="1">
    <location>
        <begin position="30"/>
        <end position="50"/>
    </location>
</feature>
<dbReference type="SMART" id="SM00034">
    <property type="entry name" value="CLECT"/>
    <property type="match status" value="1"/>
</dbReference>
<keyword evidence="2" id="KW-0732">Signal</keyword>
<dbReference type="SUPFAM" id="SSF56436">
    <property type="entry name" value="C-type lectin-like"/>
    <property type="match status" value="1"/>
</dbReference>